<proteinExistence type="predicted"/>
<gene>
    <name evidence="1" type="ORF">B8W67_05660</name>
</gene>
<dbReference type="EMBL" id="NCXO01000008">
    <property type="protein sequence ID" value="OSC34735.1"/>
    <property type="molecule type" value="Genomic_DNA"/>
</dbReference>
<protein>
    <submittedName>
        <fullName evidence="1">Uncharacterized protein</fullName>
    </submittedName>
</protein>
<evidence type="ECO:0000313" key="2">
    <source>
        <dbReference type="Proteomes" id="UP000193577"/>
    </source>
</evidence>
<reference evidence="1 2" key="1">
    <citation type="submission" date="2017-04" db="EMBL/GenBank/DDBJ databases">
        <title>The new phylogeny of genus Mycobacterium.</title>
        <authorList>
            <person name="Tortoli E."/>
            <person name="Trovato A."/>
            <person name="Cirillo D.M."/>
        </authorList>
    </citation>
    <scope>NUCLEOTIDE SEQUENCE [LARGE SCALE GENOMIC DNA]</scope>
    <source>
        <strain evidence="1 2">KCTC 19819</strain>
    </source>
</reference>
<dbReference type="Proteomes" id="UP000193577">
    <property type="component" value="Unassembled WGS sequence"/>
</dbReference>
<dbReference type="AlphaFoldDB" id="A0A7I7SB52"/>
<accession>A0A7I7SB52</accession>
<comment type="caution">
    <text evidence="1">The sequence shown here is derived from an EMBL/GenBank/DDBJ whole genome shotgun (WGS) entry which is preliminary data.</text>
</comment>
<organism evidence="1 2">
    <name type="scientific">Mycolicibacillus koreensis</name>
    <dbReference type="NCBI Taxonomy" id="1069220"/>
    <lineage>
        <taxon>Bacteria</taxon>
        <taxon>Bacillati</taxon>
        <taxon>Actinomycetota</taxon>
        <taxon>Actinomycetes</taxon>
        <taxon>Mycobacteriales</taxon>
        <taxon>Mycobacteriaceae</taxon>
        <taxon>Mycolicibacillus</taxon>
    </lineage>
</organism>
<name>A0A7I7SB52_9MYCO</name>
<sequence>MVMAMGDNDLDLIDRNLSGKLGEVLLRDGRGVRISYGYNSGGYENFIYFITAGGGALAIDTVIAEIGQVDFTDASDPQWHIVAYEVNYEDADLVDDHTGDRIPAAYV</sequence>
<keyword evidence="2" id="KW-1185">Reference proteome</keyword>
<evidence type="ECO:0000313" key="1">
    <source>
        <dbReference type="EMBL" id="OSC34735.1"/>
    </source>
</evidence>